<evidence type="ECO:0000256" key="6">
    <source>
        <dbReference type="RuleBase" id="RU000481"/>
    </source>
</evidence>
<dbReference type="InterPro" id="IPR004838">
    <property type="entry name" value="NHTrfase_class1_PyrdxlP-BS"/>
</dbReference>
<dbReference type="CDD" id="cd00609">
    <property type="entry name" value="AAT_like"/>
    <property type="match status" value="1"/>
</dbReference>
<evidence type="ECO:0000256" key="1">
    <source>
        <dbReference type="ARBA" id="ARBA00001933"/>
    </source>
</evidence>
<comment type="cofactor">
    <cofactor evidence="1 6">
        <name>pyridoxal 5'-phosphate</name>
        <dbReference type="ChEBI" id="CHEBI:597326"/>
    </cofactor>
</comment>
<evidence type="ECO:0000313" key="9">
    <source>
        <dbReference type="Proteomes" id="UP001059480"/>
    </source>
</evidence>
<accession>A0ABT1WN06</accession>
<dbReference type="InterPro" id="IPR015422">
    <property type="entry name" value="PyrdxlP-dep_Trfase_small"/>
</dbReference>
<evidence type="ECO:0000313" key="8">
    <source>
        <dbReference type="EMBL" id="MCQ9209889.1"/>
    </source>
</evidence>
<keyword evidence="5" id="KW-0663">Pyridoxal phosphate</keyword>
<dbReference type="PANTHER" id="PTHR46383:SF1">
    <property type="entry name" value="ASPARTATE AMINOTRANSFERASE"/>
    <property type="match status" value="1"/>
</dbReference>
<evidence type="ECO:0000259" key="7">
    <source>
        <dbReference type="Pfam" id="PF00155"/>
    </source>
</evidence>
<reference evidence="8" key="3">
    <citation type="journal article" date="2023" name="Microbiol. Resour. Announc.">
        <title>Draft Genome Sequence of Granulicatella sp. Strain S8, Isolated from a Marine Fish, Seriola quinqueradiata.</title>
        <authorList>
            <person name="Lee M."/>
            <person name="Farooq A."/>
            <person name="Jeong J.B."/>
            <person name="Jung M.Y."/>
        </authorList>
    </citation>
    <scope>NUCLEOTIDE SEQUENCE</scope>
    <source>
        <strain evidence="8">S8</strain>
    </source>
</reference>
<dbReference type="Proteomes" id="UP001059480">
    <property type="component" value="Unassembled WGS sequence"/>
</dbReference>
<comment type="caution">
    <text evidence="8">The sequence shown here is derived from an EMBL/GenBank/DDBJ whole genome shotgun (WGS) entry which is preliminary data.</text>
</comment>
<dbReference type="EC" id="2.6.1.-" evidence="6"/>
<reference evidence="8" key="2">
    <citation type="journal article" date="2023" name="Curr. Microbiol.">
        <title>Granulicatella seriolae sp. nov., a Novel Facultative Anaerobe Isolated from Yellowtail Marine Fish.</title>
        <authorList>
            <person name="Lee M."/>
            <person name="Choi Y.J."/>
            <person name="Farooq A."/>
            <person name="Jeong J.B."/>
            <person name="Jung M.Y."/>
        </authorList>
    </citation>
    <scope>NUCLEOTIDE SEQUENCE</scope>
    <source>
        <strain evidence="8">S8</strain>
    </source>
</reference>
<evidence type="ECO:0000256" key="4">
    <source>
        <dbReference type="ARBA" id="ARBA00022679"/>
    </source>
</evidence>
<keyword evidence="9" id="KW-1185">Reference proteome</keyword>
<protein>
    <recommendedName>
        <fullName evidence="6">Aminotransferase</fullName>
        <ecNumber evidence="6">2.6.1.-</ecNumber>
    </recommendedName>
</protein>
<keyword evidence="3 6" id="KW-0032">Aminotransferase</keyword>
<dbReference type="InterPro" id="IPR015424">
    <property type="entry name" value="PyrdxlP-dep_Trfase"/>
</dbReference>
<feature type="domain" description="Aminotransferase class I/classII large" evidence="7">
    <location>
        <begin position="32"/>
        <end position="383"/>
    </location>
</feature>
<dbReference type="InterPro" id="IPR004839">
    <property type="entry name" value="Aminotransferase_I/II_large"/>
</dbReference>
<evidence type="ECO:0000256" key="2">
    <source>
        <dbReference type="ARBA" id="ARBA00007441"/>
    </source>
</evidence>
<dbReference type="Pfam" id="PF00155">
    <property type="entry name" value="Aminotran_1_2"/>
    <property type="match status" value="1"/>
</dbReference>
<dbReference type="InterPro" id="IPR050596">
    <property type="entry name" value="AspAT/PAT-like"/>
</dbReference>
<dbReference type="PANTHER" id="PTHR46383">
    <property type="entry name" value="ASPARTATE AMINOTRANSFERASE"/>
    <property type="match status" value="1"/>
</dbReference>
<organism evidence="8 9">
    <name type="scientific">Granulicatella seriolae</name>
    <dbReference type="NCBI Taxonomy" id="2967226"/>
    <lineage>
        <taxon>Bacteria</taxon>
        <taxon>Bacillati</taxon>
        <taxon>Bacillota</taxon>
        <taxon>Bacilli</taxon>
        <taxon>Lactobacillales</taxon>
        <taxon>Carnobacteriaceae</taxon>
        <taxon>Granulicatella</taxon>
    </lineage>
</organism>
<dbReference type="PRINTS" id="PR00753">
    <property type="entry name" value="ACCSYNTHASE"/>
</dbReference>
<dbReference type="GO" id="GO:0008483">
    <property type="term" value="F:transaminase activity"/>
    <property type="evidence" value="ECO:0007669"/>
    <property type="project" value="UniProtKB-KW"/>
</dbReference>
<dbReference type="PROSITE" id="PS00105">
    <property type="entry name" value="AA_TRANSFER_CLASS_1"/>
    <property type="match status" value="1"/>
</dbReference>
<dbReference type="EMBL" id="JANHNZ010000003">
    <property type="protein sequence ID" value="MCQ9209889.1"/>
    <property type="molecule type" value="Genomic_DNA"/>
</dbReference>
<dbReference type="SUPFAM" id="SSF53383">
    <property type="entry name" value="PLP-dependent transferases"/>
    <property type="match status" value="1"/>
</dbReference>
<dbReference type="Gene3D" id="3.90.1150.10">
    <property type="entry name" value="Aspartate Aminotransferase, domain 1"/>
    <property type="match status" value="1"/>
</dbReference>
<dbReference type="RefSeq" id="WP_256944996.1">
    <property type="nucleotide sequence ID" value="NZ_JANHNZ010000003.1"/>
</dbReference>
<evidence type="ECO:0000256" key="3">
    <source>
        <dbReference type="ARBA" id="ARBA00022576"/>
    </source>
</evidence>
<sequence>MVEISKRIQQMAPSGTVEMSQKVREMQSQGRDVISLSVGEPDFATPLAVKEAAVAAIREDKANHYTAATGIVPLKKAIIDFHNRKDGLDYELNQVAVFSGAKFTLYTAFQTLLDPGDEVLIPAPYWVSYTEQIKLAQGTPVIVETNYEDNFKVTVQQLEAQRTDKTKILLLTSPSNPTGTFYTRDELTTLGQWAVDNDLLIISDEIYYELMYDNHHSVSIASISPEVQAHTLIVNGLSKSSAMTGWRVGYALGDAGLIKAMADLTTHTTGNLASVSQYAAIAALSSDNDAAKEEMRQKFEDRLELFYPLISEIPGFKCHKAGATFYLFVDVTEAAKRCGYDSVRDFCMAILEEAEVALVSGDDFGAPDYLRFSFATSDDLLVESARRIKTFVESKWK</sequence>
<comment type="similarity">
    <text evidence="2 6">Belongs to the class-I pyridoxal-phosphate-dependent aminotransferase family.</text>
</comment>
<gene>
    <name evidence="8" type="ORF">NPA36_04925</name>
</gene>
<reference evidence="8" key="1">
    <citation type="submission" date="2022-07" db="EMBL/GenBank/DDBJ databases">
        <authorList>
            <person name="Jung M.-Y."/>
            <person name="Lee M."/>
        </authorList>
    </citation>
    <scope>NUCLEOTIDE SEQUENCE</scope>
    <source>
        <strain evidence="8">S8</strain>
    </source>
</reference>
<keyword evidence="4 6" id="KW-0808">Transferase</keyword>
<proteinExistence type="inferred from homology"/>
<evidence type="ECO:0000256" key="5">
    <source>
        <dbReference type="ARBA" id="ARBA00022898"/>
    </source>
</evidence>
<dbReference type="Gene3D" id="3.40.640.10">
    <property type="entry name" value="Type I PLP-dependent aspartate aminotransferase-like (Major domain)"/>
    <property type="match status" value="1"/>
</dbReference>
<name>A0ABT1WN06_9LACT</name>
<dbReference type="InterPro" id="IPR015421">
    <property type="entry name" value="PyrdxlP-dep_Trfase_major"/>
</dbReference>